<dbReference type="Proteomes" id="UP000192393">
    <property type="component" value="Unassembled WGS sequence"/>
</dbReference>
<dbReference type="PROSITE" id="PS50930">
    <property type="entry name" value="HTH_LYTTR"/>
    <property type="match status" value="1"/>
</dbReference>
<feature type="domain" description="HTH LytTR-type" evidence="1">
    <location>
        <begin position="113"/>
        <end position="216"/>
    </location>
</feature>
<accession>A0A1W2B4Q3</accession>
<dbReference type="SMART" id="SM00850">
    <property type="entry name" value="LytTR"/>
    <property type="match status" value="1"/>
</dbReference>
<organism evidence="2 3">
    <name type="scientific">Moheibacter sediminis</name>
    <dbReference type="NCBI Taxonomy" id="1434700"/>
    <lineage>
        <taxon>Bacteria</taxon>
        <taxon>Pseudomonadati</taxon>
        <taxon>Bacteroidota</taxon>
        <taxon>Flavobacteriia</taxon>
        <taxon>Flavobacteriales</taxon>
        <taxon>Weeksellaceae</taxon>
        <taxon>Moheibacter</taxon>
    </lineage>
</organism>
<dbReference type="PANTHER" id="PTHR37299">
    <property type="entry name" value="TRANSCRIPTIONAL REGULATOR-RELATED"/>
    <property type="match status" value="1"/>
</dbReference>
<dbReference type="RefSeq" id="WP_084017459.1">
    <property type="nucleotide sequence ID" value="NZ_FWXS01000005.1"/>
</dbReference>
<evidence type="ECO:0000259" key="1">
    <source>
        <dbReference type="PROSITE" id="PS50930"/>
    </source>
</evidence>
<keyword evidence="2" id="KW-0238">DNA-binding</keyword>
<dbReference type="OrthoDB" id="1442212at2"/>
<dbReference type="Pfam" id="PF04397">
    <property type="entry name" value="LytTR"/>
    <property type="match status" value="1"/>
</dbReference>
<dbReference type="GO" id="GO:0000156">
    <property type="term" value="F:phosphorelay response regulator activity"/>
    <property type="evidence" value="ECO:0007669"/>
    <property type="project" value="InterPro"/>
</dbReference>
<dbReference type="AlphaFoldDB" id="A0A1W2B4Q3"/>
<dbReference type="GO" id="GO:0003677">
    <property type="term" value="F:DNA binding"/>
    <property type="evidence" value="ECO:0007669"/>
    <property type="project" value="UniProtKB-KW"/>
</dbReference>
<protein>
    <submittedName>
        <fullName evidence="2">DNA-binding response regulator, LytR/AlgR family</fullName>
    </submittedName>
</protein>
<dbReference type="InterPro" id="IPR046947">
    <property type="entry name" value="LytR-like"/>
</dbReference>
<name>A0A1W2B4Q3_9FLAO</name>
<dbReference type="STRING" id="1434700.SAMN06296427_105261"/>
<reference evidence="2 3" key="1">
    <citation type="submission" date="2017-04" db="EMBL/GenBank/DDBJ databases">
        <authorList>
            <person name="Afonso C.L."/>
            <person name="Miller P.J."/>
            <person name="Scott M.A."/>
            <person name="Spackman E."/>
            <person name="Goraichik I."/>
            <person name="Dimitrov K.M."/>
            <person name="Suarez D.L."/>
            <person name="Swayne D.E."/>
        </authorList>
    </citation>
    <scope>NUCLEOTIDE SEQUENCE [LARGE SCALE GENOMIC DNA]</scope>
    <source>
        <strain evidence="2 3">CGMCC 1.12708</strain>
    </source>
</reference>
<sequence>MENSFYNFANQQLTQIIKNELINLEKYVANELAFIYLENDTAQNRLLLRKITQLHLPLNVVLVSENIEISKLAWQANLLHFLHLPKMELYPNFTLFQDRLMYKHEYKELPKKLKINFKGGVDIIEIKDICYCIGEGNYTTIFLSTGLKKTITFQLNALEKKLCLAPNFQRIGKSFIINIDKVSKIKGSSVNLNSKNELELIISPLYIKRLKKAVMWY</sequence>
<dbReference type="PANTHER" id="PTHR37299:SF1">
    <property type="entry name" value="STAGE 0 SPORULATION PROTEIN A HOMOLOG"/>
    <property type="match status" value="1"/>
</dbReference>
<proteinExistence type="predicted"/>
<gene>
    <name evidence="2" type="ORF">SAMN06296427_105261</name>
</gene>
<evidence type="ECO:0000313" key="3">
    <source>
        <dbReference type="Proteomes" id="UP000192393"/>
    </source>
</evidence>
<dbReference type="Gene3D" id="2.40.50.1020">
    <property type="entry name" value="LytTr DNA-binding domain"/>
    <property type="match status" value="1"/>
</dbReference>
<evidence type="ECO:0000313" key="2">
    <source>
        <dbReference type="EMBL" id="SMC67909.1"/>
    </source>
</evidence>
<keyword evidence="3" id="KW-1185">Reference proteome</keyword>
<dbReference type="InterPro" id="IPR007492">
    <property type="entry name" value="LytTR_DNA-bd_dom"/>
</dbReference>
<dbReference type="EMBL" id="FWXS01000005">
    <property type="protein sequence ID" value="SMC67909.1"/>
    <property type="molecule type" value="Genomic_DNA"/>
</dbReference>